<sequence>MSTKRPLALITGASSGIGADLAREYAADGHDLILVARGEAALSALAGEVAKAHGVTATVITADLLDPAAPRALIADIEGRGLVVDVLVNNAGFGDGSSFAKASRDKTLGMIQVNITALTDLMHAVLPGMVARGKGSILNVASTAAFQPGPSMAVYCATKAYVLSLSEAVAEEVKGTGVTVTALCPGPTRTNFMDVADVAGNALFSKGLVPVMTSAEVARIGHAAAKRGQVVSVAGILNQIGALAPRFTPRSVTRKLTGRLLASGRH</sequence>
<dbReference type="Pfam" id="PF00106">
    <property type="entry name" value="adh_short"/>
    <property type="match status" value="1"/>
</dbReference>
<dbReference type="PROSITE" id="PS00061">
    <property type="entry name" value="ADH_SHORT"/>
    <property type="match status" value="1"/>
</dbReference>
<accession>A0A317DXQ3</accession>
<comment type="similarity">
    <text evidence="1 3">Belongs to the short-chain dehydrogenases/reductases (SDR) family.</text>
</comment>
<dbReference type="OrthoDB" id="8477999at2"/>
<dbReference type="PRINTS" id="PR00080">
    <property type="entry name" value="SDRFAMILY"/>
</dbReference>
<evidence type="ECO:0000313" key="4">
    <source>
        <dbReference type="EMBL" id="PWR17595.1"/>
    </source>
</evidence>
<keyword evidence="5" id="KW-1185">Reference proteome</keyword>
<dbReference type="RefSeq" id="WP_109908141.1">
    <property type="nucleotide sequence ID" value="NZ_QGLE01000023.1"/>
</dbReference>
<dbReference type="GO" id="GO:0016491">
    <property type="term" value="F:oxidoreductase activity"/>
    <property type="evidence" value="ECO:0007669"/>
    <property type="project" value="UniProtKB-KW"/>
</dbReference>
<dbReference type="AlphaFoldDB" id="A0A317DXQ3"/>
<dbReference type="Gene3D" id="3.40.50.720">
    <property type="entry name" value="NAD(P)-binding Rossmann-like Domain"/>
    <property type="match status" value="1"/>
</dbReference>
<gene>
    <name evidence="4" type="ORF">DKG74_21000</name>
</gene>
<dbReference type="SUPFAM" id="SSF51735">
    <property type="entry name" value="NAD(P)-binding Rossmann-fold domains"/>
    <property type="match status" value="1"/>
</dbReference>
<reference evidence="4 5" key="1">
    <citation type="submission" date="2018-05" db="EMBL/GenBank/DDBJ databases">
        <title>Zavarzinia sp. HR-AS.</title>
        <authorList>
            <person name="Lee Y."/>
            <person name="Jeon C.O."/>
        </authorList>
    </citation>
    <scope>NUCLEOTIDE SEQUENCE [LARGE SCALE GENOMIC DNA]</scope>
    <source>
        <strain evidence="4 5">HR-AS</strain>
    </source>
</reference>
<dbReference type="PANTHER" id="PTHR44196:SF2">
    <property type="entry name" value="SHORT-CHAIN DEHYDROGENASE-RELATED"/>
    <property type="match status" value="1"/>
</dbReference>
<dbReference type="Proteomes" id="UP000245461">
    <property type="component" value="Unassembled WGS sequence"/>
</dbReference>
<evidence type="ECO:0000256" key="3">
    <source>
        <dbReference type="RuleBase" id="RU000363"/>
    </source>
</evidence>
<dbReference type="PANTHER" id="PTHR44196">
    <property type="entry name" value="DEHYDROGENASE/REDUCTASE SDR FAMILY MEMBER 7B"/>
    <property type="match status" value="1"/>
</dbReference>
<dbReference type="CDD" id="cd05233">
    <property type="entry name" value="SDR_c"/>
    <property type="match status" value="1"/>
</dbReference>
<dbReference type="EMBL" id="QGLE01000023">
    <property type="protein sequence ID" value="PWR17595.1"/>
    <property type="molecule type" value="Genomic_DNA"/>
</dbReference>
<organism evidence="4 5">
    <name type="scientific">Zavarzinia aquatilis</name>
    <dbReference type="NCBI Taxonomy" id="2211142"/>
    <lineage>
        <taxon>Bacteria</taxon>
        <taxon>Pseudomonadati</taxon>
        <taxon>Pseudomonadota</taxon>
        <taxon>Alphaproteobacteria</taxon>
        <taxon>Rhodospirillales</taxon>
        <taxon>Zavarziniaceae</taxon>
        <taxon>Zavarzinia</taxon>
    </lineage>
</organism>
<dbReference type="InterPro" id="IPR002347">
    <property type="entry name" value="SDR_fam"/>
</dbReference>
<name>A0A317DXQ3_9PROT</name>
<dbReference type="InterPro" id="IPR020904">
    <property type="entry name" value="Sc_DH/Rdtase_CS"/>
</dbReference>
<comment type="caution">
    <text evidence="4">The sequence shown here is derived from an EMBL/GenBank/DDBJ whole genome shotgun (WGS) entry which is preliminary data.</text>
</comment>
<dbReference type="PRINTS" id="PR00081">
    <property type="entry name" value="GDHRDH"/>
</dbReference>
<evidence type="ECO:0000313" key="5">
    <source>
        <dbReference type="Proteomes" id="UP000245461"/>
    </source>
</evidence>
<protein>
    <submittedName>
        <fullName evidence="4">Short-chain dehydrogenase</fullName>
    </submittedName>
</protein>
<dbReference type="GO" id="GO:0016020">
    <property type="term" value="C:membrane"/>
    <property type="evidence" value="ECO:0007669"/>
    <property type="project" value="TreeGrafter"/>
</dbReference>
<dbReference type="PIRSF" id="PIRSF000126">
    <property type="entry name" value="11-beta-HSD1"/>
    <property type="match status" value="1"/>
</dbReference>
<evidence type="ECO:0000256" key="1">
    <source>
        <dbReference type="ARBA" id="ARBA00006484"/>
    </source>
</evidence>
<keyword evidence="2" id="KW-0560">Oxidoreductase</keyword>
<evidence type="ECO:0000256" key="2">
    <source>
        <dbReference type="ARBA" id="ARBA00023002"/>
    </source>
</evidence>
<proteinExistence type="inferred from homology"/>
<dbReference type="InterPro" id="IPR036291">
    <property type="entry name" value="NAD(P)-bd_dom_sf"/>
</dbReference>